<dbReference type="GO" id="GO:0005634">
    <property type="term" value="C:nucleus"/>
    <property type="evidence" value="ECO:0007669"/>
    <property type="project" value="UniProtKB-SubCell"/>
</dbReference>
<protein>
    <recommendedName>
        <fullName evidence="1">Protein FAR1-RELATED SEQUENCE</fullName>
    </recommendedName>
</protein>
<feature type="region of interest" description="Disordered" evidence="2">
    <location>
        <begin position="452"/>
        <end position="488"/>
    </location>
</feature>
<feature type="compositionally biased region" description="Basic and acidic residues" evidence="2">
    <location>
        <begin position="459"/>
        <end position="468"/>
    </location>
</feature>
<feature type="domain" description="FAR1" evidence="3">
    <location>
        <begin position="107"/>
        <end position="178"/>
    </location>
</feature>
<dbReference type="GO" id="GO:0008270">
    <property type="term" value="F:zinc ion binding"/>
    <property type="evidence" value="ECO:0007669"/>
    <property type="project" value="UniProtKB-UniRule"/>
</dbReference>
<keyword evidence="1" id="KW-0539">Nucleus</keyword>
<comment type="caution">
    <text evidence="4">The sequence shown here is derived from an EMBL/GenBank/DDBJ whole genome shotgun (WGS) entry which is preliminary data.</text>
</comment>
<evidence type="ECO:0000256" key="1">
    <source>
        <dbReference type="RuleBase" id="RU367018"/>
    </source>
</evidence>
<accession>A0ABD1HPZ8</accession>
<dbReference type="PANTHER" id="PTHR31669">
    <property type="entry name" value="PROTEIN FAR1-RELATED SEQUENCE 10-RELATED"/>
    <property type="match status" value="1"/>
</dbReference>
<evidence type="ECO:0000313" key="4">
    <source>
        <dbReference type="EMBL" id="KAL1558347.1"/>
    </source>
</evidence>
<evidence type="ECO:0000259" key="3">
    <source>
        <dbReference type="Pfam" id="PF03101"/>
    </source>
</evidence>
<dbReference type="EMBL" id="JBEAFC010000004">
    <property type="protein sequence ID" value="KAL1558347.1"/>
    <property type="molecule type" value="Genomic_DNA"/>
</dbReference>
<feature type="region of interest" description="Disordered" evidence="2">
    <location>
        <begin position="1"/>
        <end position="69"/>
    </location>
</feature>
<dbReference type="GO" id="GO:0006355">
    <property type="term" value="P:regulation of DNA-templated transcription"/>
    <property type="evidence" value="ECO:0007669"/>
    <property type="project" value="UniProtKB-UniRule"/>
</dbReference>
<organism evidence="4 5">
    <name type="scientific">Salvia divinorum</name>
    <name type="common">Maria pastora</name>
    <name type="synonym">Diviner's sage</name>
    <dbReference type="NCBI Taxonomy" id="28513"/>
    <lineage>
        <taxon>Eukaryota</taxon>
        <taxon>Viridiplantae</taxon>
        <taxon>Streptophyta</taxon>
        <taxon>Embryophyta</taxon>
        <taxon>Tracheophyta</taxon>
        <taxon>Spermatophyta</taxon>
        <taxon>Magnoliopsida</taxon>
        <taxon>eudicotyledons</taxon>
        <taxon>Gunneridae</taxon>
        <taxon>Pentapetalae</taxon>
        <taxon>asterids</taxon>
        <taxon>lamiids</taxon>
        <taxon>Lamiales</taxon>
        <taxon>Lamiaceae</taxon>
        <taxon>Nepetoideae</taxon>
        <taxon>Mentheae</taxon>
        <taxon>Salviinae</taxon>
        <taxon>Salvia</taxon>
        <taxon>Salvia subgen. Calosphace</taxon>
    </lineage>
</organism>
<keyword evidence="1" id="KW-0863">Zinc-finger</keyword>
<name>A0ABD1HPZ8_SALDI</name>
<keyword evidence="5" id="KW-1185">Reference proteome</keyword>
<keyword evidence="1" id="KW-0479">Metal-binding</keyword>
<feature type="compositionally biased region" description="Polar residues" evidence="2">
    <location>
        <begin position="420"/>
        <end position="433"/>
    </location>
</feature>
<sequence length="488" mass="56196">MASPSTWTQDYHANPETPLSTDNAVRRATMHDLFGSSTESENSMENEVMNEDDGNSYEDQIEEDQDENMEDEEDLFGVDKHACEEMMKNGPQSGLEFESKERLFASYQAFAKVVGFSILTRNVRINKYLMLMCGRGRKPNVKKFSNKTDCPARLNAIKQDNGNWKISKVCKEHNHDLEPQLSEFMPAHRHLSTNLKVHLEAYDRAGIRQSWVPVYSKHVFWAGMMSTQRSESMHAFFDHYINSRSTLKKFIEQYEICIIDKIRKELQAEYSTKCRPITCASEFKWESQFAKVYTNTIMELFQKEVKKIRNCNLILLEADGSVMDRYDITETCTLSKHSSSNELHFIVEHRPVGGYFECNCKEFESKGAYPHMSKEYKLFQEMECEFIKCSDMAIDSGEDINFVKDKLKEIQRDLKRRNRGSSTTLGSPNSSQAIEIDGGDIPILDPVIVTRKGRPRTARFKDPAENRKGRGRGRGRSGRRGPSESCIM</sequence>
<dbReference type="Pfam" id="PF03101">
    <property type="entry name" value="FAR1"/>
    <property type="match status" value="1"/>
</dbReference>
<keyword evidence="1" id="KW-0862">Zinc</keyword>
<evidence type="ECO:0000256" key="2">
    <source>
        <dbReference type="SAM" id="MobiDB-lite"/>
    </source>
</evidence>
<dbReference type="InterPro" id="IPR031052">
    <property type="entry name" value="FHY3/FAR1"/>
</dbReference>
<proteinExistence type="inferred from homology"/>
<comment type="similarity">
    <text evidence="1">Belongs to the FHY3/FAR1 family.</text>
</comment>
<feature type="compositionally biased region" description="Polar residues" evidence="2">
    <location>
        <begin position="1"/>
        <end position="23"/>
    </location>
</feature>
<dbReference type="PANTHER" id="PTHR31669:SF283">
    <property type="entry name" value="PROTEIN FAR1-RELATED SEQUENCE"/>
    <property type="match status" value="1"/>
</dbReference>
<dbReference type="Proteomes" id="UP001567538">
    <property type="component" value="Unassembled WGS sequence"/>
</dbReference>
<dbReference type="InterPro" id="IPR004330">
    <property type="entry name" value="FAR1_DNA_bnd_dom"/>
</dbReference>
<feature type="compositionally biased region" description="Basic residues" evidence="2">
    <location>
        <begin position="469"/>
        <end position="479"/>
    </location>
</feature>
<reference evidence="4 5" key="1">
    <citation type="submission" date="2024-06" db="EMBL/GenBank/DDBJ databases">
        <title>A chromosome level genome sequence of Diviner's sage (Salvia divinorum).</title>
        <authorList>
            <person name="Ford S.A."/>
            <person name="Ro D.-K."/>
            <person name="Ness R.W."/>
            <person name="Phillips M.A."/>
        </authorList>
    </citation>
    <scope>NUCLEOTIDE SEQUENCE [LARGE SCALE GENOMIC DNA]</scope>
    <source>
        <strain evidence="4">SAF-2024a</strain>
        <tissue evidence="4">Leaf</tissue>
    </source>
</reference>
<dbReference type="AlphaFoldDB" id="A0ABD1HPZ8"/>
<evidence type="ECO:0000313" key="5">
    <source>
        <dbReference type="Proteomes" id="UP001567538"/>
    </source>
</evidence>
<feature type="compositionally biased region" description="Acidic residues" evidence="2">
    <location>
        <begin position="42"/>
        <end position="69"/>
    </location>
</feature>
<comment type="subcellular location">
    <subcellularLocation>
        <location evidence="1">Nucleus</location>
    </subcellularLocation>
</comment>
<comment type="function">
    <text evidence="1">Putative transcription activator involved in regulating light control of development.</text>
</comment>
<feature type="region of interest" description="Disordered" evidence="2">
    <location>
        <begin position="414"/>
        <end position="437"/>
    </location>
</feature>
<gene>
    <name evidence="4" type="ORF">AAHA92_08826</name>
</gene>